<gene>
    <name evidence="2" type="ORF">BC792_1286</name>
</gene>
<feature type="domain" description="Bacterial Ig-like" evidence="1">
    <location>
        <begin position="42"/>
        <end position="147"/>
    </location>
</feature>
<organism evidence="2 3">
    <name type="scientific">Sphingobacterium allocomposti</name>
    <dbReference type="NCBI Taxonomy" id="415956"/>
    <lineage>
        <taxon>Bacteria</taxon>
        <taxon>Pseudomonadati</taxon>
        <taxon>Bacteroidota</taxon>
        <taxon>Sphingobacteriia</taxon>
        <taxon>Sphingobacteriales</taxon>
        <taxon>Sphingobacteriaceae</taxon>
        <taxon>Sphingobacterium</taxon>
    </lineage>
</organism>
<evidence type="ECO:0000313" key="2">
    <source>
        <dbReference type="EMBL" id="TYP89287.1"/>
    </source>
</evidence>
<dbReference type="OrthoDB" id="709850at2"/>
<dbReference type="AlphaFoldDB" id="A0A5S5CZT6"/>
<keyword evidence="3" id="KW-1185">Reference proteome</keyword>
<sequence length="158" mass="17757">MKNSLILLVLAAILWSCGQGGNNNDKRSSGHRNGSKADTVRQGVTFSVQPDVFKRSTLPDSVQVKISNNTKDTLITGVSYHIEMLENGKWTVVSPDDMVFISIGVLIPPSSDQFFTKGMLKDQIPYRTGEYRIVKPYIKGNFQKTREEHFLYAPFTIE</sequence>
<dbReference type="RefSeq" id="WP_148910076.1">
    <property type="nucleotide sequence ID" value="NZ_VNHX01000028.1"/>
</dbReference>
<proteinExistence type="predicted"/>
<dbReference type="InterPro" id="IPR046878">
    <property type="entry name" value="Big_14"/>
</dbReference>
<reference evidence="2 3" key="1">
    <citation type="submission" date="2019-07" db="EMBL/GenBank/DDBJ databases">
        <title>Genomic Encyclopedia of Archaeal and Bacterial Type Strains, Phase II (KMG-II): from individual species to whole genera.</title>
        <authorList>
            <person name="Goeker M."/>
        </authorList>
    </citation>
    <scope>NUCLEOTIDE SEQUENCE [LARGE SCALE GENOMIC DNA]</scope>
    <source>
        <strain evidence="2 3">DSM 18850</strain>
    </source>
</reference>
<accession>A0A5S5CZT6</accession>
<name>A0A5S5CZT6_9SPHI</name>
<comment type="caution">
    <text evidence="2">The sequence shown here is derived from an EMBL/GenBank/DDBJ whole genome shotgun (WGS) entry which is preliminary data.</text>
</comment>
<dbReference type="Proteomes" id="UP000325105">
    <property type="component" value="Unassembled WGS sequence"/>
</dbReference>
<dbReference type="EMBL" id="VNHX01000028">
    <property type="protein sequence ID" value="TYP89287.1"/>
    <property type="molecule type" value="Genomic_DNA"/>
</dbReference>
<evidence type="ECO:0000259" key="1">
    <source>
        <dbReference type="Pfam" id="PF20251"/>
    </source>
</evidence>
<dbReference type="Pfam" id="PF20251">
    <property type="entry name" value="Big_14"/>
    <property type="match status" value="1"/>
</dbReference>
<evidence type="ECO:0000313" key="3">
    <source>
        <dbReference type="Proteomes" id="UP000325105"/>
    </source>
</evidence>
<protein>
    <recommendedName>
        <fullName evidence="1">Bacterial Ig-like domain-containing protein</fullName>
    </recommendedName>
</protein>